<proteinExistence type="predicted"/>
<dbReference type="EMBL" id="JACEFB010000012">
    <property type="protein sequence ID" value="MBA2227275.1"/>
    <property type="molecule type" value="Genomic_DNA"/>
</dbReference>
<keyword evidence="3" id="KW-1185">Reference proteome</keyword>
<evidence type="ECO:0000313" key="3">
    <source>
        <dbReference type="Proteomes" id="UP000542342"/>
    </source>
</evidence>
<organism evidence="2 3">
    <name type="scientific">Thermogemmata fonticola</name>
    <dbReference type="NCBI Taxonomy" id="2755323"/>
    <lineage>
        <taxon>Bacteria</taxon>
        <taxon>Pseudomonadati</taxon>
        <taxon>Planctomycetota</taxon>
        <taxon>Planctomycetia</taxon>
        <taxon>Gemmatales</taxon>
        <taxon>Gemmataceae</taxon>
        <taxon>Thermogemmata</taxon>
    </lineage>
</organism>
<protein>
    <submittedName>
        <fullName evidence="2">Uncharacterized protein</fullName>
    </submittedName>
</protein>
<sequence>MLVTTAQQLWCRQPQGIETPMEGFLITATSRPDSAKLLGYLNFSDGRCDPKFQRAFAEWGAVLSAEYPAEPLPERLAIDLLEELDRLHASQAPAFRDIRQAQGVIQAALREFPRLYRQHHADLLAHQSDSDLFTPLFLARVCEAVLQQGGPWEETRRLVRGALRQLNDYVGYRPVAILHKRKDRDYYPHEKVRPVPLYIQGVGVGPSKYAPLVARALELLQQTDPVILDEAAFQWDMLEELAFDPRAHDHFHPINKRPNVLFGEWDPHHLDARGYYRRFVLRQLTLDTLMSWVEQKPLGRGMPQPQSPGDPEERLLEAAAVLAGTILMGAGICGASPQYHDSSVSLARLVPRVARYRDAFYEQLLRKVPGSQGDRLREEAQQRRQPFASVRQYLNQALATQRAAHLQDRRLAQWYAAMGYPQAARRQAAGIQAPAVRFNTEIRIRQTEAAFAAERGQVEHAVQCLAEVEELLHRGIECGALIDPWNILGFQGLFPIFPGREDTVRDPRAEELIELMGRQFDLYALALAAAACREGHPPSPPPAASSKRKPRSGGSKPMLSLMTPEGLSRPREEASSDASRENPQDVPSAHPRFSEQIRRRMQRTAEWWDQFATHTVSDLPQVMGRERVAAAERVARALADWAQRQGAADDITFWRQHRTSLTTPAAFAQVVQALIRRQAYRAAMALLMTWLAEGGRIPLQDTSASLDELAHRWLHSVTTDSSLSEEARAALIRRFLELLEANADEEWLHPERWIQHWQPQVEEPSERPRQQSEFETAYLGMTYRDSADDGQEGSVADADSPSAPDQEFPLEEDAEKLEQGLRFVHTLARLLRQAVSTPGWLHYDPQAQQTLRLWHTTLIRLRSGLRYLLEQVSALPVPDPASGPEGMIHFDRRRALKGHILELAVSACVESEQTARTLSALLLPGPELPPPPEDLRLPDAPAWESAFIRILQALVQQQRDSVRQLLPAFIHSFRHEPLLYCPLADGGKYSDVLRTHTALHVLDELLTLFPRLGLIRETFQLTKLARQMEWNQPPEGRRISSFDHLFHTALCGVVETLLDAAGPLPAEPLHPASDLLFHIVETFQGLWLQHSQSLRLSILETLHDEEDWESIRRFIRKYGSDLFTVQFLVLSNMRGIIARGTAAWLDSEAERTEEKRPRLVEDWAARRIDRPRHARLLEWILQALIEHYEEYRDYNATTTQSDYGENLHIFLDFLRLKSNYERYAWRLRPLAMAHEVLCRRGQDALAQRWREHVAQHTAAQAEELLQRLHQLEQRHGIRLRTVRDRLEERFLFPFEVDQALARVAPAAIAAAEGHTESHPAFERLAEAIAPLAARISGVGLDVPAWVRRLEDALRDARQLVQRPPLIRSIPALEDLRQQLADWDRPISES</sequence>
<evidence type="ECO:0000313" key="2">
    <source>
        <dbReference type="EMBL" id="MBA2227275.1"/>
    </source>
</evidence>
<feature type="compositionally biased region" description="Basic and acidic residues" evidence="1">
    <location>
        <begin position="568"/>
        <end position="583"/>
    </location>
</feature>
<feature type="region of interest" description="Disordered" evidence="1">
    <location>
        <begin position="785"/>
        <end position="807"/>
    </location>
</feature>
<dbReference type="Proteomes" id="UP000542342">
    <property type="component" value="Unassembled WGS sequence"/>
</dbReference>
<accession>A0A7V8VG35</accession>
<evidence type="ECO:0000256" key="1">
    <source>
        <dbReference type="SAM" id="MobiDB-lite"/>
    </source>
</evidence>
<dbReference type="RefSeq" id="WP_194539138.1">
    <property type="nucleotide sequence ID" value="NZ_JACEFB010000012.1"/>
</dbReference>
<name>A0A7V8VG35_9BACT</name>
<reference evidence="2 3" key="1">
    <citation type="submission" date="2020-07" db="EMBL/GenBank/DDBJ databases">
        <title>Thermogemmata thermophila gen. nov., sp. nov., a novel moderate thermophilic planctomycete from a Kamchatka hot spring.</title>
        <authorList>
            <person name="Elcheninov A.G."/>
            <person name="Podosokorskaya O.A."/>
            <person name="Kovaleva O.L."/>
            <person name="Novikov A."/>
            <person name="Bonch-Osmolovskaya E.A."/>
            <person name="Toshchakov S.V."/>
            <person name="Kublanov I.V."/>
        </authorList>
    </citation>
    <scope>NUCLEOTIDE SEQUENCE [LARGE SCALE GENOMIC DNA]</scope>
    <source>
        <strain evidence="2 3">2918</strain>
    </source>
</reference>
<feature type="region of interest" description="Disordered" evidence="1">
    <location>
        <begin position="533"/>
        <end position="594"/>
    </location>
</feature>
<gene>
    <name evidence="2" type="ORF">H0921_14020</name>
</gene>
<comment type="caution">
    <text evidence="2">The sequence shown here is derived from an EMBL/GenBank/DDBJ whole genome shotgun (WGS) entry which is preliminary data.</text>
</comment>